<evidence type="ECO:0000259" key="8">
    <source>
        <dbReference type="Pfam" id="PF04290"/>
    </source>
</evidence>
<keyword evidence="10" id="KW-1185">Reference proteome</keyword>
<dbReference type="InterPro" id="IPR055348">
    <property type="entry name" value="DctQ"/>
</dbReference>
<evidence type="ECO:0000256" key="1">
    <source>
        <dbReference type="ARBA" id="ARBA00004651"/>
    </source>
</evidence>
<keyword evidence="3" id="KW-1003">Cell membrane</keyword>
<dbReference type="Pfam" id="PF04290">
    <property type="entry name" value="DctQ"/>
    <property type="match status" value="1"/>
</dbReference>
<dbReference type="EMBL" id="BJZO01000095">
    <property type="protein sequence ID" value="GEO82648.1"/>
    <property type="molecule type" value="Genomic_DNA"/>
</dbReference>
<feature type="transmembrane region" description="Helical" evidence="7">
    <location>
        <begin position="12"/>
        <end position="32"/>
    </location>
</feature>
<evidence type="ECO:0000256" key="4">
    <source>
        <dbReference type="ARBA" id="ARBA00022692"/>
    </source>
</evidence>
<comment type="subunit">
    <text evidence="7">The complex comprises the extracytoplasmic solute receptor protein and the two transmembrane proteins.</text>
</comment>
<evidence type="ECO:0000256" key="2">
    <source>
        <dbReference type="ARBA" id="ARBA00022448"/>
    </source>
</evidence>
<evidence type="ECO:0000256" key="6">
    <source>
        <dbReference type="ARBA" id="ARBA00023136"/>
    </source>
</evidence>
<protein>
    <recommendedName>
        <fullName evidence="7">TRAP transporter small permease protein</fullName>
    </recommendedName>
</protein>
<comment type="caution">
    <text evidence="9">The sequence shown here is derived from an EMBL/GenBank/DDBJ whole genome shotgun (WGS) entry which is preliminary data.</text>
</comment>
<keyword evidence="4 7" id="KW-0812">Transmembrane</keyword>
<keyword evidence="5 7" id="KW-1133">Transmembrane helix</keyword>
<feature type="domain" description="Tripartite ATP-independent periplasmic transporters DctQ component" evidence="8">
    <location>
        <begin position="28"/>
        <end position="162"/>
    </location>
</feature>
<evidence type="ECO:0000313" key="9">
    <source>
        <dbReference type="EMBL" id="GEO82648.1"/>
    </source>
</evidence>
<keyword evidence="7" id="KW-0997">Cell inner membrane</keyword>
<proteinExistence type="inferred from homology"/>
<gene>
    <name evidence="9" type="ORF">ROR02_27790</name>
</gene>
<reference evidence="9 10" key="1">
    <citation type="submission" date="2019-07" db="EMBL/GenBank/DDBJ databases">
        <title>Whole genome shotgun sequence of Rhodospirillum oryzae NBRC 107573.</title>
        <authorList>
            <person name="Hosoyama A."/>
            <person name="Uohara A."/>
            <person name="Ohji S."/>
            <person name="Ichikawa N."/>
        </authorList>
    </citation>
    <scope>NUCLEOTIDE SEQUENCE [LARGE SCALE GENOMIC DNA]</scope>
    <source>
        <strain evidence="9 10">NBRC 107573</strain>
    </source>
</reference>
<evidence type="ECO:0000256" key="7">
    <source>
        <dbReference type="RuleBase" id="RU369079"/>
    </source>
</evidence>
<accession>A0A512HB33</accession>
<comment type="subcellular location">
    <subcellularLocation>
        <location evidence="7">Cell inner membrane</location>
        <topology evidence="7">Multi-pass membrane protein</topology>
    </subcellularLocation>
    <subcellularLocation>
        <location evidence="1">Cell membrane</location>
        <topology evidence="1">Multi-pass membrane protein</topology>
    </subcellularLocation>
</comment>
<evidence type="ECO:0000256" key="3">
    <source>
        <dbReference type="ARBA" id="ARBA00022475"/>
    </source>
</evidence>
<dbReference type="RefSeq" id="WP_147164676.1">
    <property type="nucleotide sequence ID" value="NZ_BJZO01000095.1"/>
</dbReference>
<feature type="transmembrane region" description="Helical" evidence="7">
    <location>
        <begin position="57"/>
        <end position="75"/>
    </location>
</feature>
<evidence type="ECO:0000313" key="10">
    <source>
        <dbReference type="Proteomes" id="UP000321567"/>
    </source>
</evidence>
<dbReference type="GO" id="GO:0005886">
    <property type="term" value="C:plasma membrane"/>
    <property type="evidence" value="ECO:0007669"/>
    <property type="project" value="UniProtKB-SubCell"/>
</dbReference>
<organism evidence="9 10">
    <name type="scientific">Pararhodospirillum oryzae</name>
    <dbReference type="NCBI Taxonomy" id="478448"/>
    <lineage>
        <taxon>Bacteria</taxon>
        <taxon>Pseudomonadati</taxon>
        <taxon>Pseudomonadota</taxon>
        <taxon>Alphaproteobacteria</taxon>
        <taxon>Rhodospirillales</taxon>
        <taxon>Rhodospirillaceae</taxon>
        <taxon>Pararhodospirillum</taxon>
    </lineage>
</organism>
<keyword evidence="6 7" id="KW-0472">Membrane</keyword>
<comment type="function">
    <text evidence="7">Part of the tripartite ATP-independent periplasmic (TRAP) transport system.</text>
</comment>
<comment type="similarity">
    <text evidence="7">Belongs to the TRAP transporter small permease family.</text>
</comment>
<dbReference type="OrthoDB" id="7363305at2"/>
<dbReference type="GO" id="GO:0022857">
    <property type="term" value="F:transmembrane transporter activity"/>
    <property type="evidence" value="ECO:0007669"/>
    <property type="project" value="UniProtKB-UniRule"/>
</dbReference>
<dbReference type="Proteomes" id="UP000321567">
    <property type="component" value="Unassembled WGS sequence"/>
</dbReference>
<dbReference type="AlphaFoldDB" id="A0A512HB33"/>
<evidence type="ECO:0000256" key="5">
    <source>
        <dbReference type="ARBA" id="ARBA00022989"/>
    </source>
</evidence>
<feature type="transmembrane region" description="Helical" evidence="7">
    <location>
        <begin position="96"/>
        <end position="116"/>
    </location>
</feature>
<sequence>MSALGAFVDRLALWMFRLAGVMLLIMGGAVLVDVTGRALFRLTSGKVDILFAGGPELVAYSLLFTIVLGLPHALDRGQVAVDLITGRLGAVTRTRLMAFYYAGFAVLGAGLAVRLGSGAWAAQATGETTQTFQVPMALVLGPTAFACAVLALRGLVVAGRTWAEARALAR</sequence>
<feature type="transmembrane region" description="Helical" evidence="7">
    <location>
        <begin position="136"/>
        <end position="156"/>
    </location>
</feature>
<name>A0A512HB33_9PROT</name>
<keyword evidence="2 7" id="KW-0813">Transport</keyword>